<keyword evidence="5" id="KW-1185">Reference proteome</keyword>
<dbReference type="RefSeq" id="WP_013049973.1">
    <property type="nucleotide sequence ID" value="NC_014012.1"/>
</dbReference>
<feature type="transmembrane region" description="Helical" evidence="2">
    <location>
        <begin position="497"/>
        <end position="524"/>
    </location>
</feature>
<feature type="transmembrane region" description="Helical" evidence="2">
    <location>
        <begin position="556"/>
        <end position="573"/>
    </location>
</feature>
<dbReference type="AlphaFoldDB" id="D4ZG61"/>
<feature type="transmembrane region" description="Helical" evidence="2">
    <location>
        <begin position="77"/>
        <end position="94"/>
    </location>
</feature>
<keyword evidence="1" id="KW-0997">Cell inner membrane</keyword>
<feature type="transmembrane region" description="Helical" evidence="2">
    <location>
        <begin position="620"/>
        <end position="646"/>
    </location>
</feature>
<evidence type="ECO:0000259" key="3">
    <source>
        <dbReference type="Pfam" id="PF06808"/>
    </source>
</evidence>
<feature type="transmembrane region" description="Helical" evidence="2">
    <location>
        <begin position="471"/>
        <end position="490"/>
    </location>
</feature>
<keyword evidence="2" id="KW-0472">Membrane</keyword>
<dbReference type="KEGG" id="svo:SVI_0689"/>
<dbReference type="HOGENOM" id="CLU_007041_3_1_6"/>
<dbReference type="PANTHER" id="PTHR43849">
    <property type="entry name" value="BLL3936 PROTEIN"/>
    <property type="match status" value="1"/>
</dbReference>
<dbReference type="PANTHER" id="PTHR43849:SF2">
    <property type="entry name" value="BLL3936 PROTEIN"/>
    <property type="match status" value="1"/>
</dbReference>
<keyword evidence="2" id="KW-1133">Transmembrane helix</keyword>
<dbReference type="GO" id="GO:0005886">
    <property type="term" value="C:plasma membrane"/>
    <property type="evidence" value="ECO:0007669"/>
    <property type="project" value="UniProtKB-SubCell"/>
</dbReference>
<evidence type="ECO:0000256" key="1">
    <source>
        <dbReference type="RuleBase" id="RU369079"/>
    </source>
</evidence>
<comment type="subcellular location">
    <subcellularLocation>
        <location evidence="1">Cell inner membrane</location>
        <topology evidence="1">Multi-pass membrane protein</topology>
    </subcellularLocation>
</comment>
<dbReference type="EMBL" id="AP011177">
    <property type="protein sequence ID" value="BAJ00660.1"/>
    <property type="molecule type" value="Genomic_DNA"/>
</dbReference>
<evidence type="ECO:0000313" key="4">
    <source>
        <dbReference type="EMBL" id="BAJ00660.1"/>
    </source>
</evidence>
<proteinExistence type="predicted"/>
<feature type="transmembrane region" description="Helical" evidence="2">
    <location>
        <begin position="432"/>
        <end position="451"/>
    </location>
</feature>
<feature type="transmembrane region" description="Helical" evidence="2">
    <location>
        <begin position="530"/>
        <end position="549"/>
    </location>
</feature>
<reference evidence="5" key="1">
    <citation type="journal article" date="2010" name="Mol. Biosyst.">
        <title>Complete genome sequence and comparative analysis of Shewanella violacea, a psychrophilic and piezophilic bacterium from deep sea floor sediments.</title>
        <authorList>
            <person name="Aono E."/>
            <person name="Baba T."/>
            <person name="Ara T."/>
            <person name="Nishi T."/>
            <person name="Nakamichi T."/>
            <person name="Inamoto E."/>
            <person name="Toyonaga H."/>
            <person name="Hasegawa M."/>
            <person name="Takai Y."/>
            <person name="Okumura Y."/>
            <person name="Baba M."/>
            <person name="Tomita M."/>
            <person name="Kato C."/>
            <person name="Oshima T."/>
            <person name="Nakasone K."/>
            <person name="Mori H."/>
        </authorList>
    </citation>
    <scope>NUCLEOTIDE SEQUENCE [LARGE SCALE GENOMIC DNA]</scope>
    <source>
        <strain evidence="5">JCM 10179 / CIP 106290 / LMG 19151 / DSS12</strain>
    </source>
</reference>
<feature type="transmembrane region" description="Helical" evidence="2">
    <location>
        <begin position="44"/>
        <end position="65"/>
    </location>
</feature>
<keyword evidence="2" id="KW-0812">Transmembrane</keyword>
<dbReference type="InterPro" id="IPR010656">
    <property type="entry name" value="DctM"/>
</dbReference>
<evidence type="ECO:0000313" key="5">
    <source>
        <dbReference type="Proteomes" id="UP000002350"/>
    </source>
</evidence>
<dbReference type="eggNOG" id="COG4666">
    <property type="taxonomic scope" value="Bacteria"/>
</dbReference>
<feature type="domain" description="TRAP C4-dicarboxylate transport system permease DctM subunit" evidence="3">
    <location>
        <begin position="149"/>
        <end position="572"/>
    </location>
</feature>
<organism evidence="4 5">
    <name type="scientific">Shewanella violacea (strain JCM 10179 / CIP 106290 / LMG 19151 / DSS12)</name>
    <dbReference type="NCBI Taxonomy" id="637905"/>
    <lineage>
        <taxon>Bacteria</taxon>
        <taxon>Pseudomonadati</taxon>
        <taxon>Pseudomonadota</taxon>
        <taxon>Gammaproteobacteria</taxon>
        <taxon>Alteromonadales</taxon>
        <taxon>Shewanellaceae</taxon>
        <taxon>Shewanella</taxon>
    </lineage>
</organism>
<evidence type="ECO:0000256" key="2">
    <source>
        <dbReference type="SAM" id="Phobius"/>
    </source>
</evidence>
<keyword evidence="1" id="KW-1003">Cell membrane</keyword>
<dbReference type="NCBIfam" id="TIGR02123">
    <property type="entry name" value="TRAP_fused"/>
    <property type="match status" value="1"/>
</dbReference>
<sequence>MTQTNNITLGHDEPVLEDIPSIDVCSSASLIKADPLPNEGVFKLLGYLILTLAVSLSAFQIWQGITSTISATYFRPVHLSWVLVLIFLNYPLISDRYNKGYLPGRVLDLALCGLALFAAYRMSIFDYNDIDHLLYGLKMPDLLAGSALLLLLMEGCRRTVGWVMVLISALFLSYSAFGDILPSAIATKGYSLQELIQFQIYSANGVFGSALGIAATTVFIFVLFGAFLEVTGAGKFFIDLSFSIAGKYRGGPAKAAVLASAGLGSISGSAIANTVTTGSVTIPMMKQLGYKPEQAAGIEAAASTGGQIMPPIMGAGAFVMAQFTGVPYSEIMLASIAPAILYFFCTLLYVHLMACKLNLKAVSRTEAVISVMKHGAHYLIPLGLITALLMMAYSPLLVGVAGCGAILVTAALRKHSRIGLSQFIQGMKNGALMALPISVACGAAGIIVGVVGQTGIGLQFTQFVMEFSGGYMLVALGLISIVALILGMGLPVTAAYIVLAVMAVPMLGDFGLPLLTAHLIIFWLSQTSNVTPPIALAAFAAAGVAKANPMKSSVEAFKLAGGLFIIPIMMAYTDLINPEASVLEFGFAIAQTAAIILALAISIEGYLLRPLSKMERIIAFMMAPLILFNFFGVGFVGILVICGLILMQWKSRELAEGT</sequence>
<feature type="transmembrane region" description="Helical" evidence="2">
    <location>
        <begin position="379"/>
        <end position="412"/>
    </location>
</feature>
<dbReference type="GO" id="GO:0022857">
    <property type="term" value="F:transmembrane transporter activity"/>
    <property type="evidence" value="ECO:0007669"/>
    <property type="project" value="UniProtKB-UniRule"/>
</dbReference>
<keyword evidence="1" id="KW-0813">Transport</keyword>
<dbReference type="InterPro" id="IPR011853">
    <property type="entry name" value="TRAP_DctM-Dct_fused"/>
</dbReference>
<accession>D4ZG61</accession>
<dbReference type="STRING" id="637905.SVI_0689"/>
<feature type="transmembrane region" description="Helical" evidence="2">
    <location>
        <begin position="135"/>
        <end position="153"/>
    </location>
</feature>
<dbReference type="OrthoDB" id="9759894at2"/>
<feature type="transmembrane region" description="Helical" evidence="2">
    <location>
        <begin position="160"/>
        <end position="185"/>
    </location>
</feature>
<feature type="transmembrane region" description="Helical" evidence="2">
    <location>
        <begin position="106"/>
        <end position="123"/>
    </location>
</feature>
<feature type="transmembrane region" description="Helical" evidence="2">
    <location>
        <begin position="585"/>
        <end position="608"/>
    </location>
</feature>
<feature type="transmembrane region" description="Helical" evidence="2">
    <location>
        <begin position="339"/>
        <end position="359"/>
    </location>
</feature>
<feature type="transmembrane region" description="Helical" evidence="2">
    <location>
        <begin position="205"/>
        <end position="228"/>
    </location>
</feature>
<protein>
    <submittedName>
        <fullName evidence="4">Membrane protein, putative</fullName>
    </submittedName>
</protein>
<dbReference type="Pfam" id="PF06808">
    <property type="entry name" value="DctM"/>
    <property type="match status" value="1"/>
</dbReference>
<gene>
    <name evidence="4" type="ordered locus">SVI_0689</name>
</gene>
<dbReference type="Proteomes" id="UP000002350">
    <property type="component" value="Chromosome"/>
</dbReference>
<comment type="function">
    <text evidence="1">Part of the tripartite ATP-independent periplasmic (TRAP) transport system.</text>
</comment>
<name>D4ZG61_SHEVD</name>